<evidence type="ECO:0000256" key="5">
    <source>
        <dbReference type="ARBA" id="ARBA00022737"/>
    </source>
</evidence>
<feature type="domain" description="EF-hand" evidence="14">
    <location>
        <begin position="163"/>
        <end position="198"/>
    </location>
</feature>
<keyword evidence="17" id="KW-1185">Reference proteome</keyword>
<dbReference type="PRINTS" id="PR00926">
    <property type="entry name" value="MITOCARRIER"/>
</dbReference>
<protein>
    <recommendedName>
        <fullName evidence="14">EF-hand domain-containing protein</fullName>
    </recommendedName>
</protein>
<evidence type="ECO:0000256" key="4">
    <source>
        <dbReference type="ARBA" id="ARBA00022692"/>
    </source>
</evidence>
<dbReference type="EMBL" id="CAJNOR010000271">
    <property type="protein sequence ID" value="CAF0862336.1"/>
    <property type="molecule type" value="Genomic_DNA"/>
</dbReference>
<dbReference type="SUPFAM" id="SSF103506">
    <property type="entry name" value="Mitochondrial carrier"/>
    <property type="match status" value="1"/>
</dbReference>
<comment type="similarity">
    <text evidence="2">Belongs to the mitochondrial carrier (TC 2.A.29) family.</text>
</comment>
<dbReference type="InterPro" id="IPR011992">
    <property type="entry name" value="EF-hand-dom_pair"/>
</dbReference>
<dbReference type="GO" id="GO:0043490">
    <property type="term" value="P:malate-aspartate shuttle"/>
    <property type="evidence" value="ECO:0007669"/>
    <property type="project" value="TreeGrafter"/>
</dbReference>
<feature type="repeat" description="Solcar" evidence="12">
    <location>
        <begin position="346"/>
        <end position="437"/>
    </location>
</feature>
<dbReference type="InterPro" id="IPR002048">
    <property type="entry name" value="EF_hand_dom"/>
</dbReference>
<keyword evidence="7" id="KW-0106">Calcium</keyword>
<dbReference type="InterPro" id="IPR018108">
    <property type="entry name" value="MCP_transmembrane"/>
</dbReference>
<evidence type="ECO:0000313" key="16">
    <source>
        <dbReference type="EMBL" id="CAF0917118.1"/>
    </source>
</evidence>
<dbReference type="PANTHER" id="PTHR45678:SF9">
    <property type="entry name" value="CALCIUM-BINDING MITOCHONDRIAL CARRIER PROTEIN ARALAR1"/>
    <property type="match status" value="1"/>
</dbReference>
<dbReference type="OrthoDB" id="2161at2759"/>
<keyword evidence="9" id="KW-0496">Mitochondrion</keyword>
<accession>A0A813XB60</accession>
<evidence type="ECO:0000256" key="7">
    <source>
        <dbReference type="ARBA" id="ARBA00022837"/>
    </source>
</evidence>
<dbReference type="Proteomes" id="UP000663852">
    <property type="component" value="Unassembled WGS sequence"/>
</dbReference>
<keyword evidence="5" id="KW-0677">Repeat</keyword>
<organism evidence="15 17">
    <name type="scientific">Adineta ricciae</name>
    <name type="common">Rotifer</name>
    <dbReference type="NCBI Taxonomy" id="249248"/>
    <lineage>
        <taxon>Eukaryota</taxon>
        <taxon>Metazoa</taxon>
        <taxon>Spiralia</taxon>
        <taxon>Gnathifera</taxon>
        <taxon>Rotifera</taxon>
        <taxon>Eurotatoria</taxon>
        <taxon>Bdelloidea</taxon>
        <taxon>Adinetida</taxon>
        <taxon>Adinetidae</taxon>
        <taxon>Adineta</taxon>
    </lineage>
</organism>
<dbReference type="Proteomes" id="UP000663828">
    <property type="component" value="Unassembled WGS sequence"/>
</dbReference>
<evidence type="ECO:0000313" key="15">
    <source>
        <dbReference type="EMBL" id="CAF0862336.1"/>
    </source>
</evidence>
<dbReference type="InterPro" id="IPR002067">
    <property type="entry name" value="MCP"/>
</dbReference>
<dbReference type="SMART" id="SM00054">
    <property type="entry name" value="EFh"/>
    <property type="match status" value="3"/>
</dbReference>
<feature type="region of interest" description="Disordered" evidence="13">
    <location>
        <begin position="691"/>
        <end position="717"/>
    </location>
</feature>
<comment type="subcellular location">
    <subcellularLocation>
        <location evidence="1">Mitochondrion inner membrane</location>
        <topology evidence="1">Multi-pass membrane protein</topology>
    </subcellularLocation>
</comment>
<evidence type="ECO:0000256" key="3">
    <source>
        <dbReference type="ARBA" id="ARBA00022448"/>
    </source>
</evidence>
<evidence type="ECO:0000256" key="13">
    <source>
        <dbReference type="SAM" id="MobiDB-lite"/>
    </source>
</evidence>
<evidence type="ECO:0000256" key="1">
    <source>
        <dbReference type="ARBA" id="ARBA00004448"/>
    </source>
</evidence>
<dbReference type="Gene3D" id="1.50.40.10">
    <property type="entry name" value="Mitochondrial carrier domain"/>
    <property type="match status" value="1"/>
</dbReference>
<dbReference type="Gene3D" id="1.10.238.10">
    <property type="entry name" value="EF-hand"/>
    <property type="match status" value="2"/>
</dbReference>
<dbReference type="Pfam" id="PF00153">
    <property type="entry name" value="Mito_carr"/>
    <property type="match status" value="3"/>
</dbReference>
<dbReference type="GO" id="GO:0005509">
    <property type="term" value="F:calcium ion binding"/>
    <property type="evidence" value="ECO:0007669"/>
    <property type="project" value="InterPro"/>
</dbReference>
<evidence type="ECO:0000256" key="11">
    <source>
        <dbReference type="ARBA" id="ARBA00038674"/>
    </source>
</evidence>
<dbReference type="FunFam" id="1.50.40.10:FF:000004">
    <property type="entry name" value="Calcium-binding mitochondrial carrier protein Aralar1"/>
    <property type="match status" value="1"/>
</dbReference>
<dbReference type="GO" id="GO:0005743">
    <property type="term" value="C:mitochondrial inner membrane"/>
    <property type="evidence" value="ECO:0007669"/>
    <property type="project" value="UniProtKB-SubCell"/>
</dbReference>
<evidence type="ECO:0000259" key="14">
    <source>
        <dbReference type="PROSITE" id="PS50222"/>
    </source>
</evidence>
<feature type="domain" description="EF-hand" evidence="14">
    <location>
        <begin position="92"/>
        <end position="127"/>
    </location>
</feature>
<dbReference type="AlphaFoldDB" id="A0A813XB60"/>
<dbReference type="PROSITE" id="PS50920">
    <property type="entry name" value="SOLCAR"/>
    <property type="match status" value="3"/>
</dbReference>
<keyword evidence="8" id="KW-1133">Transmembrane helix</keyword>
<feature type="repeat" description="Solcar" evidence="12">
    <location>
        <begin position="537"/>
        <end position="625"/>
    </location>
</feature>
<dbReference type="InterPro" id="IPR023395">
    <property type="entry name" value="MCP_dom_sf"/>
</dbReference>
<keyword evidence="4 12" id="KW-0812">Transmembrane</keyword>
<comment type="subunit">
    <text evidence="11">Homodimer (via N-terminus).</text>
</comment>
<dbReference type="PROSITE" id="PS50222">
    <property type="entry name" value="EF_HAND_2"/>
    <property type="match status" value="2"/>
</dbReference>
<evidence type="ECO:0000256" key="10">
    <source>
        <dbReference type="ARBA" id="ARBA00023136"/>
    </source>
</evidence>
<keyword evidence="3" id="KW-0813">Transport</keyword>
<comment type="caution">
    <text evidence="15">The sequence shown here is derived from an EMBL/GenBank/DDBJ whole genome shotgun (WGS) entry which is preliminary data.</text>
</comment>
<dbReference type="EMBL" id="CAJNOJ010000037">
    <property type="protein sequence ID" value="CAF0917118.1"/>
    <property type="molecule type" value="Genomic_DNA"/>
</dbReference>
<keyword evidence="6" id="KW-0999">Mitochondrion inner membrane</keyword>
<keyword evidence="10 12" id="KW-0472">Membrane</keyword>
<evidence type="ECO:0000256" key="9">
    <source>
        <dbReference type="ARBA" id="ARBA00023128"/>
    </source>
</evidence>
<evidence type="ECO:0000256" key="12">
    <source>
        <dbReference type="PROSITE-ProRule" id="PRU00282"/>
    </source>
</evidence>
<feature type="repeat" description="Solcar" evidence="12">
    <location>
        <begin position="445"/>
        <end position="529"/>
    </location>
</feature>
<sequence>MPPNAKDSVQPRQLTSTNQDELSSVFNRYAHHEHLGQRYMTPNEFLQDYLGYLKGDNIDPTTLNILASLVDLNKDQKITITEFANFESLLTASDSLYRIAFQLFDRHGQGFITFDDFQYVVTATKQFKEFPFNFDSEFVRMHFGVNRQRHITYKEFTQILLDFIDEQTTQIFRKFDKANVGYISLKNFELILKELRQYQLSEFISTNLVDVVRLSTSTALPNQISYPYFTAFLQLLSNVESMRKIYLSICEKKAHTYKSSVITKDEFLTEAQHFPRTTPIQIDILFAVTRLLHQKASGKDVSTEYVELHDFDVISANEHLLPYRLRSEIVDEHYKVEHQSVLMKILESGYRFGLGSIAGAVGATAVYPIDLVKTRMQNQRSTSIVGERLYRNSIDCFKKVVRHEGIFGLYRGLIPQLVGVAPEKAIKLTVNDFIRDRLTLADGSIPLWAEIVAGGCAGASQVTFTNPLEIVKIRLQVAGELQSVRRPAASEVVRELGLRGLYKGARACFLRDIPFSAIYFPAYAHMKKRSADEHGYNDPKSLFVSGLLAGIPAAGLCTPADVVKTRLQVQARKGQTKYNGLTDAFRKIYAEEGWTAFWKGAGARMFRSSPQFGFTLLTYELLQRALNIDFQGRKLEGSQHVDQEQYSPKSRASIILSTNPDHVGGFRLAQATFEGIETRFGLAFPKYKNPTSSEASPTIPPLTTLLGVNPSQANSAH</sequence>
<evidence type="ECO:0000256" key="6">
    <source>
        <dbReference type="ARBA" id="ARBA00022792"/>
    </source>
</evidence>
<reference evidence="15" key="1">
    <citation type="submission" date="2021-02" db="EMBL/GenBank/DDBJ databases">
        <authorList>
            <person name="Nowell W R."/>
        </authorList>
    </citation>
    <scope>NUCLEOTIDE SEQUENCE</scope>
</reference>
<proteinExistence type="inferred from homology"/>
<evidence type="ECO:0000256" key="8">
    <source>
        <dbReference type="ARBA" id="ARBA00022989"/>
    </source>
</evidence>
<dbReference type="GO" id="GO:0005313">
    <property type="term" value="F:L-glutamate transmembrane transporter activity"/>
    <property type="evidence" value="ECO:0007669"/>
    <property type="project" value="TreeGrafter"/>
</dbReference>
<dbReference type="InterPro" id="IPR051028">
    <property type="entry name" value="Mito_Solute_Carrier"/>
</dbReference>
<dbReference type="SUPFAM" id="SSF47473">
    <property type="entry name" value="EF-hand"/>
    <property type="match status" value="2"/>
</dbReference>
<evidence type="ECO:0000256" key="2">
    <source>
        <dbReference type="ARBA" id="ARBA00006375"/>
    </source>
</evidence>
<name>A0A813XB60_ADIRI</name>
<evidence type="ECO:0000313" key="17">
    <source>
        <dbReference type="Proteomes" id="UP000663828"/>
    </source>
</evidence>
<dbReference type="GO" id="GO:0015183">
    <property type="term" value="F:L-aspartate transmembrane transporter activity"/>
    <property type="evidence" value="ECO:0007669"/>
    <property type="project" value="TreeGrafter"/>
</dbReference>
<gene>
    <name evidence="16" type="ORF">EDS130_LOCUS10572</name>
    <name evidence="15" type="ORF">XAT740_LOCUS6056</name>
</gene>
<dbReference type="PANTHER" id="PTHR45678">
    <property type="entry name" value="MITOCHONDRIAL 2-OXODICARBOXYLATE CARRIER 1-RELATED"/>
    <property type="match status" value="1"/>
</dbReference>